<name>A0A839H8M9_9GAMM</name>
<dbReference type="AlphaFoldDB" id="A0A839H8M9"/>
<protein>
    <submittedName>
        <fullName evidence="1">Uncharacterized protein</fullName>
    </submittedName>
</protein>
<sequence length="241" mass="27105">MSQLNQFDLMPTTLADLAADSVGRMAEHTALETHLLTLEEQYQQLGRSCANAMAYAELELQIARVLVNLERGEKAWSLGRAAFEQFMAVQAFESAVDCCDVLFRANQPDSLCALGQGIWLAVTYPIDPELAIELLTHVIEETPDDADGAAVAATTALFLADMRATDNDRENLLFFTSRLLGTVAYRHSHITTQAAFDHWRDQLELREPQHFLGRLRNIIDVLVQDDWWFDRTALQAQLPLN</sequence>
<accession>A0A839H8M9</accession>
<dbReference type="RefSeq" id="WP_182583379.1">
    <property type="nucleotide sequence ID" value="NZ_JABVCQ010000009.1"/>
</dbReference>
<reference evidence="1 2" key="1">
    <citation type="journal article" date="2020" name="Arch. Microbiol.">
        <title>The genome sequence of the giant phototrophic gammaproteobacterium Thiospirillum jenense gives insight into its physiological properties and phylogenetic relationships.</title>
        <authorList>
            <person name="Imhoff J.F."/>
            <person name="Meyer T.E."/>
            <person name="Kyndt J.A."/>
        </authorList>
    </citation>
    <scope>NUCLEOTIDE SEQUENCE [LARGE SCALE GENOMIC DNA]</scope>
    <source>
        <strain evidence="1 2">DSM 216</strain>
    </source>
</reference>
<comment type="caution">
    <text evidence="1">The sequence shown here is derived from an EMBL/GenBank/DDBJ whole genome shotgun (WGS) entry which is preliminary data.</text>
</comment>
<evidence type="ECO:0000313" key="2">
    <source>
        <dbReference type="Proteomes" id="UP000548632"/>
    </source>
</evidence>
<proteinExistence type="predicted"/>
<organism evidence="1 2">
    <name type="scientific">Thiospirillum jenense</name>
    <dbReference type="NCBI Taxonomy" id="1653858"/>
    <lineage>
        <taxon>Bacteria</taxon>
        <taxon>Pseudomonadati</taxon>
        <taxon>Pseudomonadota</taxon>
        <taxon>Gammaproteobacteria</taxon>
        <taxon>Chromatiales</taxon>
        <taxon>Chromatiaceae</taxon>
        <taxon>Thiospirillum</taxon>
    </lineage>
</organism>
<keyword evidence="2" id="KW-1185">Reference proteome</keyword>
<evidence type="ECO:0000313" key="1">
    <source>
        <dbReference type="EMBL" id="MBB1125753.1"/>
    </source>
</evidence>
<gene>
    <name evidence="1" type="ORF">HUK38_05825</name>
</gene>
<dbReference type="EMBL" id="JABVCQ010000009">
    <property type="protein sequence ID" value="MBB1125753.1"/>
    <property type="molecule type" value="Genomic_DNA"/>
</dbReference>
<dbReference type="Proteomes" id="UP000548632">
    <property type="component" value="Unassembled WGS sequence"/>
</dbReference>